<feature type="compositionally biased region" description="Basic and acidic residues" evidence="1">
    <location>
        <begin position="12"/>
        <end position="22"/>
    </location>
</feature>
<feature type="compositionally biased region" description="Polar residues" evidence="1">
    <location>
        <begin position="37"/>
        <end position="49"/>
    </location>
</feature>
<gene>
    <name evidence="2" type="ORF">KUTeg_012382</name>
</gene>
<feature type="region of interest" description="Disordered" evidence="1">
    <location>
        <begin position="1"/>
        <end position="128"/>
    </location>
</feature>
<reference evidence="2 3" key="1">
    <citation type="submission" date="2022-12" db="EMBL/GenBank/DDBJ databases">
        <title>Chromosome-level genome of Tegillarca granosa.</title>
        <authorList>
            <person name="Kim J."/>
        </authorList>
    </citation>
    <scope>NUCLEOTIDE SEQUENCE [LARGE SCALE GENOMIC DNA]</scope>
    <source>
        <strain evidence="2">Teg-2019</strain>
        <tissue evidence="2">Adductor muscle</tissue>
    </source>
</reference>
<name>A0ABQ9F2N6_TEGGR</name>
<comment type="caution">
    <text evidence="2">The sequence shown here is derived from an EMBL/GenBank/DDBJ whole genome shotgun (WGS) entry which is preliminary data.</text>
</comment>
<feature type="compositionally biased region" description="Polar residues" evidence="1">
    <location>
        <begin position="57"/>
        <end position="67"/>
    </location>
</feature>
<feature type="compositionally biased region" description="Polar residues" evidence="1">
    <location>
        <begin position="165"/>
        <end position="175"/>
    </location>
</feature>
<evidence type="ECO:0000256" key="1">
    <source>
        <dbReference type="SAM" id="MobiDB-lite"/>
    </source>
</evidence>
<evidence type="ECO:0000313" key="3">
    <source>
        <dbReference type="Proteomes" id="UP001217089"/>
    </source>
</evidence>
<proteinExistence type="predicted"/>
<dbReference type="Proteomes" id="UP001217089">
    <property type="component" value="Unassembled WGS sequence"/>
</dbReference>
<dbReference type="InterPro" id="IPR013783">
    <property type="entry name" value="Ig-like_fold"/>
</dbReference>
<feature type="region of interest" description="Disordered" evidence="1">
    <location>
        <begin position="398"/>
        <end position="544"/>
    </location>
</feature>
<evidence type="ECO:0000313" key="2">
    <source>
        <dbReference type="EMBL" id="KAJ8310517.1"/>
    </source>
</evidence>
<feature type="compositionally biased region" description="Polar residues" evidence="1">
    <location>
        <begin position="76"/>
        <end position="88"/>
    </location>
</feature>
<feature type="region of interest" description="Disordered" evidence="1">
    <location>
        <begin position="695"/>
        <end position="714"/>
    </location>
</feature>
<feature type="compositionally biased region" description="Basic and acidic residues" evidence="1">
    <location>
        <begin position="496"/>
        <end position="507"/>
    </location>
</feature>
<feature type="compositionally biased region" description="Polar residues" evidence="1">
    <location>
        <begin position="335"/>
        <end position="345"/>
    </location>
</feature>
<feature type="compositionally biased region" description="Polar residues" evidence="1">
    <location>
        <begin position="725"/>
        <end position="740"/>
    </location>
</feature>
<feature type="region of interest" description="Disordered" evidence="1">
    <location>
        <begin position="725"/>
        <end position="746"/>
    </location>
</feature>
<feature type="compositionally biased region" description="Basic and acidic residues" evidence="1">
    <location>
        <begin position="188"/>
        <end position="200"/>
    </location>
</feature>
<protein>
    <submittedName>
        <fullName evidence="2">Uncharacterized protein</fullName>
    </submittedName>
</protein>
<dbReference type="Gene3D" id="2.60.40.10">
    <property type="entry name" value="Immunoglobulins"/>
    <property type="match status" value="1"/>
</dbReference>
<feature type="region of interest" description="Disordered" evidence="1">
    <location>
        <begin position="165"/>
        <end position="353"/>
    </location>
</feature>
<sequence length="1317" mass="149254">MEGSHRILQGKDSSHTQSHEFNELQSTGNVEKRLSVSPVSSKSAGTPTRLNKKGSLSPVSSRHSISPMSGKVGLSPVSSNASLSPVSDDQNKSFPLDSGFRNSKTIHKRQNTNWDSHHGYSEKSPFKHRRIGNFDRDEHRYQDHHSDFNETRNVSRHEFGYTHYDYTSQNRQARSPNVGYRDTVYRQNRYDRSTDTERQYRRSFTPSNRHYNQRHSRSNSPSHKFSDHSSLYQRQRDRRSRSSSLSRKRSRSPKYYHSRSSVHSGRRSRSPSPRHTRSPPDHRHGRSSIYRHSVSPSHHHSRSPSYRRYRSRSPKYKPDSHRKSYDSPERHASPASKSKIMTPQKQPDDNLRKLTESASESISKTLLFADSAKPEELLSVLLLQNELIRKQQQIIEEKEETEPKRSETIKSMSPKRQVRRSRSVSPYKRDRKRSHSRSSSNSPSSRDSRERYRSISPYHSRGRRYSHDRSNSPYSRRSPSPYSYSDRKRRSISPYRKTDNFYSERSKKSVPSALPVGATSGYPSSGPSATMPPFSTAPPEFPGQSLIHQPGTAPPFMPPYGGQAASFGPPPTNQPPQISSFQFGGPTLLPAGATRPPQVMASSFPPVNSAYGPVTRSYGFGSFVTPVQRPQFPVFPTQSPTSSFFPPHSIAATTPTWSVNLNQQYQTTFTNQNECSVPKMSEQGSAIKPLQVNTISGGSKRNKANKKDGNTRSHPHLLNVVNMSQGNPANVSQRNRNPGQVNEDRMPEGYLHNEQVKGSGTARDSKIFKTFIGSKALLKWYITKPTYPANVQVRNGRGEVLFDAYGTEAKIRGTYKDRIAFTGDVSDGRIEFMLDNCSYADEGLYVALYGETQFKGPNLVLWLEVKNKDAAVLLWQTEPVPDFEPVKVYRKNGLVLFTAVKQKFTPTDEYKGRVNFTGDTTKGLIIFSLKDCTYGDEGIYVSSVDDKESDGRQLVVKISSKQRSKHVVESVEEQRLHLNRHRERHKIKLRNIKIGMLMAGIKLSPPNQPIQEALESVVKSVGGLQTHLSFKETGKEPLKFVGTLDLLSEGPKINLATETGKSKKITTHLLYKSAFTSLKMKSLSEFLSQKTDEEKSVTETGKELFIKLKRSRKDVLKRILINVIKDRKLPDEVFAQSLKTLYDRCHIDLVSVINAIRDHEGYKEEEGLRPDVDKLLMHPDIESNAEDLKKLNIKIPDHRNLENFVLLDSGDQKQRCNVWVQGNLVAESYSIGGKYGMQLAAARALAYLYENRPVIQKVAAKVVWDGNRLTYTKVRSIVEKKVKSGVGDDAIAKACEEILFRYKNQDTLETLEFHPGM</sequence>
<feature type="compositionally biased region" description="Low complexity" evidence="1">
    <location>
        <begin position="471"/>
        <end position="484"/>
    </location>
</feature>
<dbReference type="EMBL" id="JARBDR010000640">
    <property type="protein sequence ID" value="KAJ8310517.1"/>
    <property type="molecule type" value="Genomic_DNA"/>
</dbReference>
<organism evidence="2 3">
    <name type="scientific">Tegillarca granosa</name>
    <name type="common">Malaysian cockle</name>
    <name type="synonym">Anadara granosa</name>
    <dbReference type="NCBI Taxonomy" id="220873"/>
    <lineage>
        <taxon>Eukaryota</taxon>
        <taxon>Metazoa</taxon>
        <taxon>Spiralia</taxon>
        <taxon>Lophotrochozoa</taxon>
        <taxon>Mollusca</taxon>
        <taxon>Bivalvia</taxon>
        <taxon>Autobranchia</taxon>
        <taxon>Pteriomorphia</taxon>
        <taxon>Arcoida</taxon>
        <taxon>Arcoidea</taxon>
        <taxon>Arcidae</taxon>
        <taxon>Tegillarca</taxon>
    </lineage>
</organism>
<feature type="compositionally biased region" description="Basic residues" evidence="1">
    <location>
        <begin position="236"/>
        <end position="257"/>
    </location>
</feature>
<accession>A0ABQ9F2N6</accession>
<feature type="compositionally biased region" description="Basic and acidic residues" evidence="1">
    <location>
        <begin position="316"/>
        <end position="332"/>
    </location>
</feature>
<keyword evidence="3" id="KW-1185">Reference proteome</keyword>
<feature type="compositionally biased region" description="Basic residues" evidence="1">
    <location>
        <begin position="297"/>
        <end position="315"/>
    </location>
</feature>
<feature type="compositionally biased region" description="Basic and acidic residues" evidence="1">
    <location>
        <begin position="115"/>
        <end position="125"/>
    </location>
</feature>
<feature type="compositionally biased region" description="Basic residues" evidence="1">
    <location>
        <begin position="264"/>
        <end position="277"/>
    </location>
</feature>